<dbReference type="InterPro" id="IPR003594">
    <property type="entry name" value="HATPase_dom"/>
</dbReference>
<evidence type="ECO:0000256" key="1">
    <source>
        <dbReference type="ARBA" id="ARBA00000085"/>
    </source>
</evidence>
<accession>A0A4R4DRT1</accession>
<dbReference type="InterPro" id="IPR002545">
    <property type="entry name" value="CheW-lke_dom"/>
</dbReference>
<dbReference type="Gene3D" id="1.20.120.160">
    <property type="entry name" value="HPT domain"/>
    <property type="match status" value="1"/>
</dbReference>
<dbReference type="Gene3D" id="2.30.30.40">
    <property type="entry name" value="SH3 Domains"/>
    <property type="match status" value="1"/>
</dbReference>
<dbReference type="EC" id="2.7.13.3" evidence="2"/>
<evidence type="ECO:0000259" key="11">
    <source>
        <dbReference type="PROSITE" id="PS50851"/>
    </source>
</evidence>
<dbReference type="Gene3D" id="1.10.287.560">
    <property type="entry name" value="Histidine kinase CheA-like, homodimeric domain"/>
    <property type="match status" value="1"/>
</dbReference>
<dbReference type="FunFam" id="3.30.565.10:FF:000016">
    <property type="entry name" value="Chemotaxis protein CheA, putative"/>
    <property type="match status" value="1"/>
</dbReference>
<dbReference type="SMART" id="SM00387">
    <property type="entry name" value="HATPase_c"/>
    <property type="match status" value="1"/>
</dbReference>
<comment type="caution">
    <text evidence="13">The sequence shown here is derived from an EMBL/GenBank/DDBJ whole genome shotgun (WGS) entry which is preliminary data.</text>
</comment>
<keyword evidence="4 9" id="KW-0597">Phosphoprotein</keyword>
<dbReference type="InterPro" id="IPR008207">
    <property type="entry name" value="Sig_transdc_His_kin_Hpt_dom"/>
</dbReference>
<evidence type="ECO:0000259" key="12">
    <source>
        <dbReference type="PROSITE" id="PS50894"/>
    </source>
</evidence>
<dbReference type="PROSITE" id="PS50109">
    <property type="entry name" value="HIS_KIN"/>
    <property type="match status" value="1"/>
</dbReference>
<comment type="function">
    <text evidence="8">Involved in the transmission of sensory signals from the chemoreceptors to the flagellar motors. CheA is autophosphorylated; it can transfer its phosphate group to either CheB or CheY.</text>
</comment>
<dbReference type="Proteomes" id="UP000295023">
    <property type="component" value="Unassembled WGS sequence"/>
</dbReference>
<evidence type="ECO:0000256" key="2">
    <source>
        <dbReference type="ARBA" id="ARBA00012438"/>
    </source>
</evidence>
<dbReference type="SUPFAM" id="SSF47384">
    <property type="entry name" value="Homodimeric domain of signal transducing histidine kinase"/>
    <property type="match status" value="1"/>
</dbReference>
<dbReference type="Pfam" id="PF01627">
    <property type="entry name" value="Hpt"/>
    <property type="match status" value="1"/>
</dbReference>
<keyword evidence="5" id="KW-0808">Transferase</keyword>
<dbReference type="SUPFAM" id="SSF55874">
    <property type="entry name" value="ATPase domain of HSP90 chaperone/DNA topoisomerase II/histidine kinase"/>
    <property type="match status" value="1"/>
</dbReference>
<dbReference type="GO" id="GO:0006935">
    <property type="term" value="P:chemotaxis"/>
    <property type="evidence" value="ECO:0007669"/>
    <property type="project" value="InterPro"/>
</dbReference>
<dbReference type="CDD" id="cd16916">
    <property type="entry name" value="HATPase_CheA-like"/>
    <property type="match status" value="1"/>
</dbReference>
<evidence type="ECO:0000256" key="8">
    <source>
        <dbReference type="ARBA" id="ARBA00035100"/>
    </source>
</evidence>
<evidence type="ECO:0000256" key="6">
    <source>
        <dbReference type="ARBA" id="ARBA00022777"/>
    </source>
</evidence>
<feature type="domain" description="HPt" evidence="12">
    <location>
        <begin position="1"/>
        <end position="108"/>
    </location>
</feature>
<organism evidence="13 14">
    <name type="scientific">Roseicella aquatilis</name>
    <dbReference type="NCBI Taxonomy" id="2527868"/>
    <lineage>
        <taxon>Bacteria</taxon>
        <taxon>Pseudomonadati</taxon>
        <taxon>Pseudomonadota</taxon>
        <taxon>Alphaproteobacteria</taxon>
        <taxon>Acetobacterales</taxon>
        <taxon>Roseomonadaceae</taxon>
        <taxon>Roseicella</taxon>
    </lineage>
</organism>
<dbReference type="SUPFAM" id="SSF50341">
    <property type="entry name" value="CheW-like"/>
    <property type="match status" value="1"/>
</dbReference>
<evidence type="ECO:0000313" key="14">
    <source>
        <dbReference type="Proteomes" id="UP000295023"/>
    </source>
</evidence>
<gene>
    <name evidence="13" type="ORF">EXY23_06420</name>
</gene>
<dbReference type="InterPro" id="IPR004358">
    <property type="entry name" value="Sig_transdc_His_kin-like_C"/>
</dbReference>
<dbReference type="InterPro" id="IPR036061">
    <property type="entry name" value="CheW-like_dom_sf"/>
</dbReference>
<dbReference type="SMART" id="SM00073">
    <property type="entry name" value="HPT"/>
    <property type="match status" value="1"/>
</dbReference>
<evidence type="ECO:0000256" key="7">
    <source>
        <dbReference type="ARBA" id="ARBA00023012"/>
    </source>
</evidence>
<keyword evidence="6" id="KW-0418">Kinase</keyword>
<evidence type="ECO:0000256" key="3">
    <source>
        <dbReference type="ARBA" id="ARBA00021495"/>
    </source>
</evidence>
<dbReference type="PRINTS" id="PR00344">
    <property type="entry name" value="BCTRLSENSOR"/>
</dbReference>
<dbReference type="PANTHER" id="PTHR43395">
    <property type="entry name" value="SENSOR HISTIDINE KINASE CHEA"/>
    <property type="match status" value="1"/>
</dbReference>
<dbReference type="Pfam" id="PF01584">
    <property type="entry name" value="CheW"/>
    <property type="match status" value="1"/>
</dbReference>
<dbReference type="PROSITE" id="PS50894">
    <property type="entry name" value="HPT"/>
    <property type="match status" value="1"/>
</dbReference>
<dbReference type="PANTHER" id="PTHR43395:SF1">
    <property type="entry name" value="CHEMOTAXIS PROTEIN CHEA"/>
    <property type="match status" value="1"/>
</dbReference>
<dbReference type="Pfam" id="PF02895">
    <property type="entry name" value="H-kinase_dim"/>
    <property type="match status" value="1"/>
</dbReference>
<dbReference type="PROSITE" id="PS50851">
    <property type="entry name" value="CHEW"/>
    <property type="match status" value="1"/>
</dbReference>
<dbReference type="GO" id="GO:0005737">
    <property type="term" value="C:cytoplasm"/>
    <property type="evidence" value="ECO:0007669"/>
    <property type="project" value="InterPro"/>
</dbReference>
<evidence type="ECO:0000313" key="13">
    <source>
        <dbReference type="EMBL" id="TCZ64999.1"/>
    </source>
</evidence>
<dbReference type="SMART" id="SM01231">
    <property type="entry name" value="H-kinase_dim"/>
    <property type="match status" value="1"/>
</dbReference>
<dbReference type="InterPro" id="IPR004105">
    <property type="entry name" value="CheA-like_dim"/>
</dbReference>
<comment type="catalytic activity">
    <reaction evidence="1">
        <text>ATP + protein L-histidine = ADP + protein N-phospho-L-histidine.</text>
        <dbReference type="EC" id="2.7.13.3"/>
    </reaction>
</comment>
<evidence type="ECO:0000256" key="5">
    <source>
        <dbReference type="ARBA" id="ARBA00022679"/>
    </source>
</evidence>
<name>A0A4R4DRT1_9PROT</name>
<dbReference type="Pfam" id="PF02518">
    <property type="entry name" value="HATPase_c"/>
    <property type="match status" value="1"/>
</dbReference>
<dbReference type="SMART" id="SM00260">
    <property type="entry name" value="CheW"/>
    <property type="match status" value="1"/>
</dbReference>
<evidence type="ECO:0000256" key="9">
    <source>
        <dbReference type="PROSITE-ProRule" id="PRU00110"/>
    </source>
</evidence>
<dbReference type="RefSeq" id="WP_132285786.1">
    <property type="nucleotide sequence ID" value="NZ_SKBM01000004.1"/>
</dbReference>
<dbReference type="CDD" id="cd00088">
    <property type="entry name" value="HPT"/>
    <property type="match status" value="1"/>
</dbReference>
<dbReference type="InterPro" id="IPR036641">
    <property type="entry name" value="HPT_dom_sf"/>
</dbReference>
<dbReference type="InterPro" id="IPR005467">
    <property type="entry name" value="His_kinase_dom"/>
</dbReference>
<feature type="modified residue" description="Phosphohistidine" evidence="9">
    <location>
        <position position="48"/>
    </location>
</feature>
<proteinExistence type="predicted"/>
<dbReference type="InterPro" id="IPR036097">
    <property type="entry name" value="HisK_dim/P_sf"/>
</dbReference>
<feature type="domain" description="CheW-like" evidence="11">
    <location>
        <begin position="644"/>
        <end position="773"/>
    </location>
</feature>
<dbReference type="SUPFAM" id="SSF47226">
    <property type="entry name" value="Histidine-containing phosphotransfer domain, HPT domain"/>
    <property type="match status" value="1"/>
</dbReference>
<dbReference type="AlphaFoldDB" id="A0A4R4DRT1"/>
<protein>
    <recommendedName>
        <fullName evidence="3">Chemotaxis protein CheA</fullName>
        <ecNumber evidence="2">2.7.13.3</ecNumber>
    </recommendedName>
</protein>
<dbReference type="InterPro" id="IPR037006">
    <property type="entry name" value="CheA-like_homodim_sf"/>
</dbReference>
<evidence type="ECO:0000256" key="4">
    <source>
        <dbReference type="ARBA" id="ARBA00022553"/>
    </source>
</evidence>
<feature type="domain" description="Histidine kinase" evidence="10">
    <location>
        <begin position="440"/>
        <end position="642"/>
    </location>
</feature>
<dbReference type="GO" id="GO:0000155">
    <property type="term" value="F:phosphorelay sensor kinase activity"/>
    <property type="evidence" value="ECO:0007669"/>
    <property type="project" value="InterPro"/>
</dbReference>
<dbReference type="OrthoDB" id="9803176at2"/>
<dbReference type="InterPro" id="IPR036890">
    <property type="entry name" value="HATPase_C_sf"/>
</dbReference>
<evidence type="ECO:0000259" key="10">
    <source>
        <dbReference type="PROSITE" id="PS50109"/>
    </source>
</evidence>
<reference evidence="13 14" key="1">
    <citation type="submission" date="2019-03" db="EMBL/GenBank/DDBJ databases">
        <title>Paracraurococcus aquatilis NE82 genome sequence.</title>
        <authorList>
            <person name="Zhao Y."/>
            <person name="Du Z."/>
        </authorList>
    </citation>
    <scope>NUCLEOTIDE SEQUENCE [LARGE SCALE GENOMIC DNA]</scope>
    <source>
        <strain evidence="13 14">NE82</strain>
    </source>
</reference>
<dbReference type="InterPro" id="IPR051315">
    <property type="entry name" value="Bact_Chemotaxis_CheA"/>
</dbReference>
<sequence length="773" mass="82764">MSLAANPLLQQFIPEARDLLELAGRSLLALERSPDDAEPMNALFRAVHTLKGTSGLFEIGPLTRVVHAAEDLLSEVQSGRCGLTGSTADLLLTALDQVSLWIDALDKAGDLPEAASASSDSWVERLRASFAASGGAVAAVAGTGAMAAEVTLPDWVAALSSAEREACTVPAAVGEEGATLLAVSYAPDEHCFFRGEDPLALMRQIGSLRLLRAEPAEPWPPLDDIDPFRCNLRLHAIAAAPAAELEHLFRYVRDQVEIVSLPGNWPAAIRDGVMAPLPPEDEKTLRTLLAAQRRLLEARGPQELWPGRLEAAARALRGVLRHVSRDDLLPDLEAARDRALTAGPAPLLEMLGALVVPHRPTAQAEGRAEVQAAAAEARSAAPPAATTLRVEQGKIDALMNLIGELVVAKNALAYLARRADEGSLGVRELAREIKDRQALVNRIAEDMQAAVMAVRMLPVDHVFQRFPRLVRDIARRLGKQVELVVEGGETEADKNVIEVLADPLIHMVRNSLDHGIELPEERLAGGKLAHGTIRLQALQDNDSVVIRISDDGRGIDAEVVRRKAVEKGLLDAERAAALSEEETAMLIFAPGLSTAAAVSDLSGRGVGMDVVRSAIEKAGGRVTLSSRRGEGTTVELTLPLSMAVTRIMTVACGERLFGVPMGVVVETVRVPRTALHCFRDREALVLRDSVVPVVRLARLLDLPEAEEGSEEAILVVRLNGERLGIVVGAFREGMEVIVKPMEGVLAGLRGFAGTTLLGDGRVLLILDLRELVA</sequence>
<keyword evidence="14" id="KW-1185">Reference proteome</keyword>
<dbReference type="EMBL" id="SKBM01000004">
    <property type="protein sequence ID" value="TCZ64999.1"/>
    <property type="molecule type" value="Genomic_DNA"/>
</dbReference>
<dbReference type="Gene3D" id="3.30.565.10">
    <property type="entry name" value="Histidine kinase-like ATPase, C-terminal domain"/>
    <property type="match status" value="1"/>
</dbReference>
<keyword evidence="7" id="KW-0902">Two-component regulatory system</keyword>